<dbReference type="Proteomes" id="UP000236594">
    <property type="component" value="Unassembled WGS sequence"/>
</dbReference>
<dbReference type="PANTHER" id="PTHR30346">
    <property type="entry name" value="TRANSCRIPTIONAL DUAL REGULATOR HCAR-RELATED"/>
    <property type="match status" value="1"/>
</dbReference>
<dbReference type="Gene3D" id="3.40.190.10">
    <property type="entry name" value="Periplasmic binding protein-like II"/>
    <property type="match status" value="2"/>
</dbReference>
<dbReference type="Pfam" id="PF00126">
    <property type="entry name" value="HTH_1"/>
    <property type="match status" value="1"/>
</dbReference>
<protein>
    <submittedName>
        <fullName evidence="6">LysR family transcriptional regulator</fullName>
    </submittedName>
</protein>
<dbReference type="Pfam" id="PF03466">
    <property type="entry name" value="LysR_substrate"/>
    <property type="match status" value="1"/>
</dbReference>
<comment type="similarity">
    <text evidence="1">Belongs to the LysR transcriptional regulatory family.</text>
</comment>
<evidence type="ECO:0000256" key="2">
    <source>
        <dbReference type="ARBA" id="ARBA00023015"/>
    </source>
</evidence>
<dbReference type="PRINTS" id="PR00039">
    <property type="entry name" value="HTHLYSR"/>
</dbReference>
<feature type="domain" description="HTH lysR-type" evidence="5">
    <location>
        <begin position="1"/>
        <end position="58"/>
    </location>
</feature>
<dbReference type="CDD" id="cd05466">
    <property type="entry name" value="PBP2_LTTR_substrate"/>
    <property type="match status" value="1"/>
</dbReference>
<keyword evidence="4" id="KW-0804">Transcription</keyword>
<dbReference type="InterPro" id="IPR005119">
    <property type="entry name" value="LysR_subst-bd"/>
</dbReference>
<reference evidence="6 7" key="1">
    <citation type="submission" date="2018-04" db="EMBL/GenBank/DDBJ databases">
        <title>Draft Genome Sequence of Phosphate-Solubilizing Chryseobacterium sp. ISE14 that is a Biocontrol and Plant Growth-Promoting Rhizobacterium Isolated from Cucumber.</title>
        <authorList>
            <person name="Jeong J.-J."/>
            <person name="Sang M.K."/>
            <person name="Choi I.-G."/>
            <person name="Kim K.D."/>
        </authorList>
    </citation>
    <scope>NUCLEOTIDE SEQUENCE [LARGE SCALE GENOMIC DNA]</scope>
    <source>
        <strain evidence="6 7">ISE14</strain>
    </source>
</reference>
<dbReference type="PROSITE" id="PS50931">
    <property type="entry name" value="HTH_LYSR"/>
    <property type="match status" value="1"/>
</dbReference>
<keyword evidence="3" id="KW-0238">DNA-binding</keyword>
<name>A0A316XL46_9FLAO</name>
<accession>A0A316XL46</accession>
<proteinExistence type="inferred from homology"/>
<evidence type="ECO:0000256" key="1">
    <source>
        <dbReference type="ARBA" id="ARBA00009437"/>
    </source>
</evidence>
<dbReference type="AlphaFoldDB" id="A0A316XL46"/>
<keyword evidence="2" id="KW-0805">Transcription regulation</keyword>
<dbReference type="SUPFAM" id="SSF53850">
    <property type="entry name" value="Periplasmic binding protein-like II"/>
    <property type="match status" value="1"/>
</dbReference>
<dbReference type="OrthoDB" id="9803735at2"/>
<evidence type="ECO:0000256" key="4">
    <source>
        <dbReference type="ARBA" id="ARBA00023163"/>
    </source>
</evidence>
<comment type="caution">
    <text evidence="6">The sequence shown here is derived from an EMBL/GenBank/DDBJ whole genome shotgun (WGS) entry which is preliminary data.</text>
</comment>
<evidence type="ECO:0000259" key="5">
    <source>
        <dbReference type="PROSITE" id="PS50931"/>
    </source>
</evidence>
<keyword evidence="7" id="KW-1185">Reference proteome</keyword>
<organism evidence="6 7">
    <name type="scientific">Chryseobacterium phosphatilyticum</name>
    <dbReference type="NCBI Taxonomy" id="475075"/>
    <lineage>
        <taxon>Bacteria</taxon>
        <taxon>Pseudomonadati</taxon>
        <taxon>Bacteroidota</taxon>
        <taxon>Flavobacteriia</taxon>
        <taxon>Flavobacteriales</taxon>
        <taxon>Weeksellaceae</taxon>
        <taxon>Chryseobacterium group</taxon>
        <taxon>Chryseobacterium</taxon>
    </lineage>
</organism>
<dbReference type="InterPro" id="IPR000847">
    <property type="entry name" value="LysR_HTH_N"/>
</dbReference>
<sequence>MDIQQLKYFLALAKELHFWNTSAKMNITQSALSRHIQSLESELGVQLFYRDKRNVKLTPAGRFLQEKWGEELSQMESFHQLARQIHLGESGTIRIAHPDSISSSVLPDFIKKVSVAFPNLNLELFQLTNDIQEDYLKNYKIDLAFSRDINTYSAINEKKLCHENLSFVVPENHHFKTLPDISEETLKGQKFLLTTGDDGSSYDVLVQEVIDFYKINPGSYIRCEFGSTIISLIKNGLGISILPHSYHLHQNTGIRFIPLPFVTDLYIQWRKDDPNPILKNILELV</sequence>
<evidence type="ECO:0000313" key="7">
    <source>
        <dbReference type="Proteomes" id="UP000236594"/>
    </source>
</evidence>
<dbReference type="RefSeq" id="WP_109711060.1">
    <property type="nucleotide sequence ID" value="NZ_PPED02000001.1"/>
</dbReference>
<dbReference type="EMBL" id="PPED02000001">
    <property type="protein sequence ID" value="PWN72138.1"/>
    <property type="molecule type" value="Genomic_DNA"/>
</dbReference>
<dbReference type="Gene3D" id="1.10.10.10">
    <property type="entry name" value="Winged helix-like DNA-binding domain superfamily/Winged helix DNA-binding domain"/>
    <property type="match status" value="1"/>
</dbReference>
<dbReference type="FunFam" id="1.10.10.10:FF:000001">
    <property type="entry name" value="LysR family transcriptional regulator"/>
    <property type="match status" value="1"/>
</dbReference>
<dbReference type="GO" id="GO:0032993">
    <property type="term" value="C:protein-DNA complex"/>
    <property type="evidence" value="ECO:0007669"/>
    <property type="project" value="TreeGrafter"/>
</dbReference>
<dbReference type="InterPro" id="IPR036388">
    <property type="entry name" value="WH-like_DNA-bd_sf"/>
</dbReference>
<gene>
    <name evidence="6" type="ORF">C1631_005925</name>
</gene>
<dbReference type="SUPFAM" id="SSF46785">
    <property type="entry name" value="Winged helix' DNA-binding domain"/>
    <property type="match status" value="1"/>
</dbReference>
<dbReference type="InterPro" id="IPR036390">
    <property type="entry name" value="WH_DNA-bd_sf"/>
</dbReference>
<dbReference type="GO" id="GO:0003700">
    <property type="term" value="F:DNA-binding transcription factor activity"/>
    <property type="evidence" value="ECO:0007669"/>
    <property type="project" value="InterPro"/>
</dbReference>
<evidence type="ECO:0000313" key="6">
    <source>
        <dbReference type="EMBL" id="PWN72138.1"/>
    </source>
</evidence>
<dbReference type="GO" id="GO:0003677">
    <property type="term" value="F:DNA binding"/>
    <property type="evidence" value="ECO:0007669"/>
    <property type="project" value="UniProtKB-KW"/>
</dbReference>
<evidence type="ECO:0000256" key="3">
    <source>
        <dbReference type="ARBA" id="ARBA00023125"/>
    </source>
</evidence>
<dbReference type="PANTHER" id="PTHR30346:SF28">
    <property type="entry name" value="HTH-TYPE TRANSCRIPTIONAL REGULATOR CYNR"/>
    <property type="match status" value="1"/>
</dbReference>